<dbReference type="OrthoDB" id="9983826at2"/>
<gene>
    <name evidence="2" type="ORF">C8263_02275</name>
</gene>
<feature type="chain" id="PRO_5015400707" evidence="1">
    <location>
        <begin position="19"/>
        <end position="318"/>
    </location>
</feature>
<reference evidence="2 3" key="1">
    <citation type="submission" date="2018-03" db="EMBL/GenBank/DDBJ databases">
        <title>Draft genome of Deinococcus sp. OD32.</title>
        <authorList>
            <person name="Wang X.-P."/>
            <person name="Du Z.-J."/>
        </authorList>
    </citation>
    <scope>NUCLEOTIDE SEQUENCE [LARGE SCALE GENOMIC DNA]</scope>
    <source>
        <strain evidence="2 3">OD32</strain>
    </source>
</reference>
<organism evidence="2 3">
    <name type="scientific">Deinococcus arcticus</name>
    <dbReference type="NCBI Taxonomy" id="2136176"/>
    <lineage>
        <taxon>Bacteria</taxon>
        <taxon>Thermotogati</taxon>
        <taxon>Deinococcota</taxon>
        <taxon>Deinococci</taxon>
        <taxon>Deinococcales</taxon>
        <taxon>Deinococcaceae</taxon>
        <taxon>Deinococcus</taxon>
    </lineage>
</organism>
<dbReference type="EMBL" id="PYSV01000002">
    <property type="protein sequence ID" value="PTA69193.1"/>
    <property type="molecule type" value="Genomic_DNA"/>
</dbReference>
<proteinExistence type="predicted"/>
<dbReference type="Proteomes" id="UP000240317">
    <property type="component" value="Unassembled WGS sequence"/>
</dbReference>
<keyword evidence="3" id="KW-1185">Reference proteome</keyword>
<dbReference type="RefSeq" id="WP_107136502.1">
    <property type="nucleotide sequence ID" value="NZ_PYSV01000002.1"/>
</dbReference>
<protein>
    <submittedName>
        <fullName evidence="2">Uncharacterized protein</fullName>
    </submittedName>
</protein>
<feature type="signal peptide" evidence="1">
    <location>
        <begin position="1"/>
        <end position="18"/>
    </location>
</feature>
<accession>A0A2T3WBS4</accession>
<dbReference type="AlphaFoldDB" id="A0A2T3WBS4"/>
<evidence type="ECO:0000313" key="3">
    <source>
        <dbReference type="Proteomes" id="UP000240317"/>
    </source>
</evidence>
<name>A0A2T3WBS4_9DEIO</name>
<comment type="caution">
    <text evidence="2">The sequence shown here is derived from an EMBL/GenBank/DDBJ whole genome shotgun (WGS) entry which is preliminary data.</text>
</comment>
<evidence type="ECO:0000256" key="1">
    <source>
        <dbReference type="SAM" id="SignalP"/>
    </source>
</evidence>
<evidence type="ECO:0000313" key="2">
    <source>
        <dbReference type="EMBL" id="PTA69193.1"/>
    </source>
</evidence>
<keyword evidence="1" id="KW-0732">Signal</keyword>
<sequence length="318" mass="32908">MNRILLSAALLLSGSALAQSIPLVSDALNYARTGTVAKDTRAVVYATVTLVSALPAQTADRTVVAYGSGPLNLGGAAGAPQLTGEFPVLWNTGKPFLNTGATLSLALNPDGSALVGLKLDGKNFLGRPPAPVKFTPAGEVLVATGINVGGFRTMTLTLNKGIWPPPGAQSAQPVQPAQPPKPTGVRVRVSSRLVVTNADDGFADNTLELYASIWTGSGDLRLANTSAGKGAQFAGETVIVDIPFASADARFLAVGGLVIDRDSASKDDLLWRHPGAKFDLLGAVQAKPQGPTSWTLPGDRSDESADLVITVEKVEDLY</sequence>